<evidence type="ECO:0000313" key="3">
    <source>
        <dbReference type="Proteomes" id="UP000244900"/>
    </source>
</evidence>
<dbReference type="KEGG" id="stir:DDW44_31380"/>
<dbReference type="AlphaFoldDB" id="A0A2S1T2A9"/>
<evidence type="ECO:0000313" key="2">
    <source>
        <dbReference type="EMBL" id="AWI32814.1"/>
    </source>
</evidence>
<sequence>MPACLRACVPACLRACVPPWRAASTGLHRPPPARRRLRDGASSGSVRPAEPCGQSPARTVAARPVAGRAATVREAPVTRRLPPRPSSTPRRRGASCPGSSARPVWRPGPRRA</sequence>
<dbReference type="EMBL" id="CP029188">
    <property type="protein sequence ID" value="AWI32814.1"/>
    <property type="molecule type" value="Genomic_DNA"/>
</dbReference>
<proteinExistence type="predicted"/>
<feature type="region of interest" description="Disordered" evidence="1">
    <location>
        <begin position="22"/>
        <end position="112"/>
    </location>
</feature>
<dbReference type="Proteomes" id="UP000244900">
    <property type="component" value="Chromosome"/>
</dbReference>
<accession>A0A2S1T2A9</accession>
<gene>
    <name evidence="2" type="ORF">DDW44_31380</name>
</gene>
<evidence type="ECO:0000256" key="1">
    <source>
        <dbReference type="SAM" id="MobiDB-lite"/>
    </source>
</evidence>
<protein>
    <submittedName>
        <fullName evidence="2">Uncharacterized protein</fullName>
    </submittedName>
</protein>
<organism evidence="2 3">
    <name type="scientific">Streptomyces tirandamycinicus</name>
    <dbReference type="NCBI Taxonomy" id="2174846"/>
    <lineage>
        <taxon>Bacteria</taxon>
        <taxon>Bacillati</taxon>
        <taxon>Actinomycetota</taxon>
        <taxon>Actinomycetes</taxon>
        <taxon>Kitasatosporales</taxon>
        <taxon>Streptomycetaceae</taxon>
        <taxon>Streptomyces</taxon>
    </lineage>
</organism>
<keyword evidence="3" id="KW-1185">Reference proteome</keyword>
<name>A0A2S1T2A9_9ACTN</name>
<reference evidence="2 3" key="1">
    <citation type="submission" date="2018-05" db="EMBL/GenBank/DDBJ databases">
        <title>Complete genome sequence of sponge-derived Streptomyces sp. HNM0039.</title>
        <authorList>
            <person name="Huang X."/>
            <person name="Zhou S."/>
        </authorList>
    </citation>
    <scope>NUCLEOTIDE SEQUENCE [LARGE SCALE GENOMIC DNA]</scope>
    <source>
        <strain evidence="2 3">HNM0039</strain>
    </source>
</reference>